<evidence type="ECO:0000256" key="1">
    <source>
        <dbReference type="ARBA" id="ARBA00004726"/>
    </source>
</evidence>
<keyword evidence="7" id="KW-0677">Repeat</keyword>
<dbReference type="Gene3D" id="3.40.50.620">
    <property type="entry name" value="HUPs"/>
    <property type="match status" value="1"/>
</dbReference>
<dbReference type="GO" id="GO:0009231">
    <property type="term" value="P:riboflavin biosynthetic process"/>
    <property type="evidence" value="ECO:0007669"/>
    <property type="project" value="InterPro"/>
</dbReference>
<dbReference type="InterPro" id="IPR046849">
    <property type="entry name" value="E2_motif"/>
</dbReference>
<gene>
    <name evidence="15" type="ORF">MUK42_14453</name>
</gene>
<dbReference type="SUPFAM" id="SSF52374">
    <property type="entry name" value="Nucleotidylyl transferase"/>
    <property type="match status" value="1"/>
</dbReference>
<comment type="pathway">
    <text evidence="1">Cofactor biosynthesis; FAD biosynthesis; FAD from FMN: step 1/1.</text>
</comment>
<dbReference type="InterPro" id="IPR032867">
    <property type="entry name" value="DYW_dom"/>
</dbReference>
<feature type="repeat" description="PPR" evidence="11">
    <location>
        <begin position="637"/>
        <end position="672"/>
    </location>
</feature>
<evidence type="ECO:0000256" key="10">
    <source>
        <dbReference type="ARBA" id="ARBA00022840"/>
    </source>
</evidence>
<dbReference type="GO" id="GO:0003723">
    <property type="term" value="F:RNA binding"/>
    <property type="evidence" value="ECO:0007669"/>
    <property type="project" value="InterPro"/>
</dbReference>
<dbReference type="InterPro" id="IPR002885">
    <property type="entry name" value="PPR_rpt"/>
</dbReference>
<dbReference type="Pfam" id="PF20430">
    <property type="entry name" value="Eplus_motif"/>
    <property type="match status" value="1"/>
</dbReference>
<reference evidence="15" key="1">
    <citation type="submission" date="2022-05" db="EMBL/GenBank/DDBJ databases">
        <title>The Musa troglodytarum L. genome provides insights into the mechanism of non-climacteric behaviour and enrichment of carotenoids.</title>
        <authorList>
            <person name="Wang J."/>
        </authorList>
    </citation>
    <scope>NUCLEOTIDE SEQUENCE</scope>
    <source>
        <tissue evidence="15">Leaf</tissue>
    </source>
</reference>
<feature type="region of interest" description="Disordered" evidence="12">
    <location>
        <begin position="1"/>
        <end position="28"/>
    </location>
</feature>
<dbReference type="InterPro" id="IPR011990">
    <property type="entry name" value="TPR-like_helical_dom_sf"/>
</dbReference>
<evidence type="ECO:0000256" key="9">
    <source>
        <dbReference type="ARBA" id="ARBA00022827"/>
    </source>
</evidence>
<evidence type="ECO:0000256" key="7">
    <source>
        <dbReference type="ARBA" id="ARBA00022737"/>
    </source>
</evidence>
<dbReference type="OrthoDB" id="185373at2759"/>
<dbReference type="InterPro" id="IPR014729">
    <property type="entry name" value="Rossmann-like_a/b/a_fold"/>
</dbReference>
<dbReference type="GO" id="GO:0009451">
    <property type="term" value="P:RNA modification"/>
    <property type="evidence" value="ECO:0007669"/>
    <property type="project" value="InterPro"/>
</dbReference>
<dbReference type="EC" id="2.7.7.2" evidence="2"/>
<keyword evidence="5" id="KW-0808">Transferase</keyword>
<evidence type="ECO:0000256" key="11">
    <source>
        <dbReference type="PROSITE-ProRule" id="PRU00708"/>
    </source>
</evidence>
<dbReference type="InterPro" id="IPR015864">
    <property type="entry name" value="FAD_synthase"/>
</dbReference>
<evidence type="ECO:0000256" key="3">
    <source>
        <dbReference type="ARBA" id="ARBA00022630"/>
    </source>
</evidence>
<name>A0A9E7ICG4_9LILI</name>
<protein>
    <recommendedName>
        <fullName evidence="2">FAD synthase</fullName>
        <ecNumber evidence="2">2.7.7.2</ecNumber>
    </recommendedName>
</protein>
<accession>A0A9E7ICG4</accession>
<dbReference type="InterPro" id="IPR046848">
    <property type="entry name" value="E_motif"/>
</dbReference>
<feature type="repeat" description="PPR" evidence="11">
    <location>
        <begin position="606"/>
        <end position="636"/>
    </location>
</feature>
<evidence type="ECO:0000256" key="2">
    <source>
        <dbReference type="ARBA" id="ARBA00012393"/>
    </source>
</evidence>
<sequence>MERGGTVLQSAPQTARPPSIPRWPLFPRSHNPPRSTGCGVARLRHGRCTPWVAEQLRYCCCLNKKRYLLVHKVVQHSMARVFSSGGPQETNLGSEEMRKDNFLIDCGSDQECVLGGIVALGKFDALHTGHRELVIQASKAGIPFLLSFVGIAEVLGWESRPPIVAQCDRKRVLSSWAPYCGNEVPLEYQVQFSVVRHLTPRQFVEKLSKELKVSGVVAGQNYRFGYKASGDASELVRLCKEYGLAAFIVSPVMDKNQRSYNGAYRSINSSDKGQVSSTRVRHALAMGDVDYVAELLGRKHRLMLSLDKQFYSQKRILVPRSCMLNQPPKDGAYYNCTVLVDDKVIGPASVVIDTENINIELDDESVEAQDITLDHQFIDSIPKSRNKHRHVHHVFTLFLPTMPSSLSSALPPPPLPLPPLSDLRPPAGNATASSVSWNALIRACARSPDRKHLALLLYRRMLPTARPDNFTFPAVLTACAFLSALPEGFQIHAQLLKLGFGGNLYVLNSLIHFYASCGHMPLARKLFDGMPSRSRVSWNVAVDGHVGNGEYDAALALFRAMQHEFSPDEYTIQSVIGACGGVAALSLGMWAHALVLRKFDRMVADDVLINNSLIDLYAKCGSIAMARQVFERMPDRDLASWNAMILGFAMHGRVEECFDTFARLASEKKFRPNSITFVGVLSACNHGGLVNDGRRYFDSMVRETGIEPRIEHYGCMVDLLARAGRIGEALDLVSSMPCKPDAVIWRSLLDACCKQNAGVEVSESVARQALESDNVDSSGVYVLLSRVYASANRWNDVGSVRRLMSDEGVKKEPGCSSIETDGAVHQFVAGDTSHPQSNRIYEKLNEVEHRLAMVGYEPDSSQAPLVAELDSVKWDSLRLHSERLAIAFGLLEAKPGEPIRVLKNLRVCRDCHTMIKLISRVYDVEIVVRDRIRFHEFKDGSCSCQDYW</sequence>
<dbReference type="Pfam" id="PF20431">
    <property type="entry name" value="E_motif"/>
    <property type="match status" value="1"/>
</dbReference>
<dbReference type="Pfam" id="PF06574">
    <property type="entry name" value="FAD_syn"/>
    <property type="match status" value="1"/>
</dbReference>
<keyword evidence="10" id="KW-0067">ATP-binding</keyword>
<dbReference type="Proteomes" id="UP001055439">
    <property type="component" value="Chromosome 9"/>
</dbReference>
<dbReference type="InterPro" id="IPR046960">
    <property type="entry name" value="PPR_At4g14850-like_plant"/>
</dbReference>
<dbReference type="Pfam" id="PF01535">
    <property type="entry name" value="PPR"/>
    <property type="match status" value="5"/>
</dbReference>
<keyword evidence="8" id="KW-0547">Nucleotide-binding</keyword>
<evidence type="ECO:0000256" key="5">
    <source>
        <dbReference type="ARBA" id="ARBA00022679"/>
    </source>
</evidence>
<feature type="domain" description="DYW" evidence="14">
    <location>
        <begin position="855"/>
        <end position="948"/>
    </location>
</feature>
<evidence type="ECO:0000259" key="13">
    <source>
        <dbReference type="Pfam" id="PF06574"/>
    </source>
</evidence>
<evidence type="ECO:0000259" key="14">
    <source>
        <dbReference type="Pfam" id="PF14432"/>
    </source>
</evidence>
<dbReference type="Gene3D" id="1.25.40.10">
    <property type="entry name" value="Tetratricopeptide repeat domain"/>
    <property type="match status" value="3"/>
</dbReference>
<dbReference type="FunFam" id="1.25.40.10:FF:000344">
    <property type="entry name" value="Pentatricopeptide repeat-containing protein"/>
    <property type="match status" value="1"/>
</dbReference>
<dbReference type="GO" id="GO:0008270">
    <property type="term" value="F:zinc ion binding"/>
    <property type="evidence" value="ECO:0007669"/>
    <property type="project" value="InterPro"/>
</dbReference>
<evidence type="ECO:0000256" key="4">
    <source>
        <dbReference type="ARBA" id="ARBA00022643"/>
    </source>
</evidence>
<dbReference type="PROSITE" id="PS51375">
    <property type="entry name" value="PPR"/>
    <property type="match status" value="2"/>
</dbReference>
<dbReference type="Pfam" id="PF14432">
    <property type="entry name" value="DYW_deaminase"/>
    <property type="match status" value="1"/>
</dbReference>
<evidence type="ECO:0000256" key="12">
    <source>
        <dbReference type="SAM" id="MobiDB-lite"/>
    </source>
</evidence>
<proteinExistence type="predicted"/>
<feature type="domain" description="FAD synthetase" evidence="13">
    <location>
        <begin position="115"/>
        <end position="257"/>
    </location>
</feature>
<dbReference type="GO" id="GO:0005524">
    <property type="term" value="F:ATP binding"/>
    <property type="evidence" value="ECO:0007669"/>
    <property type="project" value="UniProtKB-KW"/>
</dbReference>
<keyword evidence="4" id="KW-0288">FMN</keyword>
<dbReference type="PANTHER" id="PTHR47926:SF508">
    <property type="entry name" value="PENTATRICOPEPTIDE REPEAT-CONTAINING PROTEIN"/>
    <property type="match status" value="1"/>
</dbReference>
<evidence type="ECO:0000256" key="6">
    <source>
        <dbReference type="ARBA" id="ARBA00022695"/>
    </source>
</evidence>
<keyword evidence="6" id="KW-0548">Nucleotidyltransferase</keyword>
<dbReference type="GO" id="GO:0003919">
    <property type="term" value="F:FMN adenylyltransferase activity"/>
    <property type="evidence" value="ECO:0007669"/>
    <property type="project" value="UniProtKB-EC"/>
</dbReference>
<keyword evidence="3" id="KW-0285">Flavoprotein</keyword>
<dbReference type="PANTHER" id="PTHR47926">
    <property type="entry name" value="PENTATRICOPEPTIDE REPEAT-CONTAINING PROTEIN"/>
    <property type="match status" value="1"/>
</dbReference>
<keyword evidence="16" id="KW-1185">Reference proteome</keyword>
<evidence type="ECO:0000256" key="8">
    <source>
        <dbReference type="ARBA" id="ARBA00022741"/>
    </source>
</evidence>
<dbReference type="NCBIfam" id="TIGR00756">
    <property type="entry name" value="PPR"/>
    <property type="match status" value="2"/>
</dbReference>
<organism evidence="15 16">
    <name type="scientific">Musa troglodytarum</name>
    <name type="common">fe'i banana</name>
    <dbReference type="NCBI Taxonomy" id="320322"/>
    <lineage>
        <taxon>Eukaryota</taxon>
        <taxon>Viridiplantae</taxon>
        <taxon>Streptophyta</taxon>
        <taxon>Embryophyta</taxon>
        <taxon>Tracheophyta</taxon>
        <taxon>Spermatophyta</taxon>
        <taxon>Magnoliopsida</taxon>
        <taxon>Liliopsida</taxon>
        <taxon>Zingiberales</taxon>
        <taxon>Musaceae</taxon>
        <taxon>Musa</taxon>
    </lineage>
</organism>
<dbReference type="AlphaFoldDB" id="A0A9E7ICG4"/>
<dbReference type="EMBL" id="CP097511">
    <property type="protein sequence ID" value="URE49334.1"/>
    <property type="molecule type" value="Genomic_DNA"/>
</dbReference>
<keyword evidence="9" id="KW-0274">FAD</keyword>
<dbReference type="FunFam" id="1.25.40.10:FF:000474">
    <property type="entry name" value="Pentatricopeptide repeat protein PPR986-12"/>
    <property type="match status" value="1"/>
</dbReference>
<evidence type="ECO:0000313" key="15">
    <source>
        <dbReference type="EMBL" id="URE49334.1"/>
    </source>
</evidence>
<evidence type="ECO:0000313" key="16">
    <source>
        <dbReference type="Proteomes" id="UP001055439"/>
    </source>
</evidence>